<dbReference type="GO" id="GO:0001681">
    <property type="term" value="F:sialate O-acetylesterase activity"/>
    <property type="evidence" value="ECO:0007669"/>
    <property type="project" value="InterPro"/>
</dbReference>
<dbReference type="Proteomes" id="UP000249239">
    <property type="component" value="Unassembled WGS sequence"/>
</dbReference>
<dbReference type="InterPro" id="IPR005181">
    <property type="entry name" value="SASA"/>
</dbReference>
<evidence type="ECO:0000313" key="3">
    <source>
        <dbReference type="EMBL" id="PZX13406.1"/>
    </source>
</evidence>
<gene>
    <name evidence="3" type="ORF">LX69_02662</name>
</gene>
<evidence type="ECO:0000259" key="2">
    <source>
        <dbReference type="Pfam" id="PF03629"/>
    </source>
</evidence>
<dbReference type="SUPFAM" id="SSF52266">
    <property type="entry name" value="SGNH hydrolase"/>
    <property type="match status" value="1"/>
</dbReference>
<sequence>MRRFFSFNRLMLVWAMLLMGMSALSAVKLPRLVSDGMVLQRDVMLPIWGWADAGEKVTVEFCGKRYHTKADKLGNWQTTLPAMEAGGPYVMKINDVVLQDIMIGEVWLCSGQSNMELPIRRVMDLYEAEVRQIHYPNIRMFRTSNRNDSDTPQNDYKDGNWQCAVAANIMDFPAVPYFYAERLHHQLGVPIGLIQTAIGGSPAESWVSGTLAKPYRDEWEQSQARIDSIRQSRKNEVPFNWFAEVNSNDPGAGRWSKDGVDVTDWSQISLPGYWTDKGVTQKNGSLWFYKEFEVPDSLVHQPGVLRLGRIIDSDSAFVNGTFVGTVSYQYPPRIYSLPDGVLKAGINRLMVRVFCPGGKGGFVEEKPYEVRLGTQVIDLTGDWKYHSGGEVKRSGLPGNLQFKPGGLYNALIHPVIRYGIKGVIWYQGESNTGRALAYESLFQSLITDWRSRFGQPEMPFLYVQLANLGRPNKQITESGWAQLRDAQRRTLSLPATGMAVSYDLGEWNDIHPLNKKDVADRLALEAMRVAYGDTSVVSSGPLYESLRVEGNSLVLSFSSVGSGLFANSYLDGFQIAGEDGRFVWAEAVVLSRNTVKVWSPRVSHPVKVRYAWEDNPEGANLMNKEGLPASPFEAK</sequence>
<dbReference type="InterPro" id="IPR036514">
    <property type="entry name" value="SGNH_hydro_sf"/>
</dbReference>
<evidence type="ECO:0000256" key="1">
    <source>
        <dbReference type="ARBA" id="ARBA00022801"/>
    </source>
</evidence>
<accession>A0A2W7NJQ9</accession>
<name>A0A2W7NJQ9_9BACT</name>
<dbReference type="Gene3D" id="2.60.120.260">
    <property type="entry name" value="Galactose-binding domain-like"/>
    <property type="match status" value="1"/>
</dbReference>
<feature type="domain" description="Sialate O-acetylesterase" evidence="2">
    <location>
        <begin position="418"/>
        <end position="509"/>
    </location>
</feature>
<comment type="caution">
    <text evidence="3">The sequence shown here is derived from an EMBL/GenBank/DDBJ whole genome shotgun (WGS) entry which is preliminary data.</text>
</comment>
<reference evidence="3 4" key="1">
    <citation type="submission" date="2018-06" db="EMBL/GenBank/DDBJ databases">
        <title>Genomic Encyclopedia of Archaeal and Bacterial Type Strains, Phase II (KMG-II): from individual species to whole genera.</title>
        <authorList>
            <person name="Goeker M."/>
        </authorList>
    </citation>
    <scope>NUCLEOTIDE SEQUENCE [LARGE SCALE GENOMIC DNA]</scope>
    <source>
        <strain evidence="3 4">DSM 6779</strain>
    </source>
</reference>
<dbReference type="OrthoDB" id="9816001at2"/>
<dbReference type="PANTHER" id="PTHR22901:SF0">
    <property type="entry name" value="SIALATE O-ACETYLESTERASE"/>
    <property type="match status" value="1"/>
</dbReference>
<organism evidence="3 4">
    <name type="scientific">Breznakibacter xylanolyticus</name>
    <dbReference type="NCBI Taxonomy" id="990"/>
    <lineage>
        <taxon>Bacteria</taxon>
        <taxon>Pseudomonadati</taxon>
        <taxon>Bacteroidota</taxon>
        <taxon>Bacteroidia</taxon>
        <taxon>Marinilabiliales</taxon>
        <taxon>Marinilabiliaceae</taxon>
        <taxon>Breznakibacter</taxon>
    </lineage>
</organism>
<dbReference type="AlphaFoldDB" id="A0A2W7NJQ9"/>
<feature type="domain" description="Sialate O-acetylesterase" evidence="2">
    <location>
        <begin position="105"/>
        <end position="223"/>
    </location>
</feature>
<dbReference type="PANTHER" id="PTHR22901">
    <property type="entry name" value="SIALATE O-ACETYLESTERASE"/>
    <property type="match status" value="1"/>
</dbReference>
<keyword evidence="1" id="KW-0378">Hydrolase</keyword>
<proteinExistence type="predicted"/>
<dbReference type="InterPro" id="IPR039329">
    <property type="entry name" value="SIAE"/>
</dbReference>
<protein>
    <submittedName>
        <fullName evidence="3">Sialate O-acetylesterase</fullName>
    </submittedName>
</protein>
<dbReference type="SUPFAM" id="SSF49785">
    <property type="entry name" value="Galactose-binding domain-like"/>
    <property type="match status" value="1"/>
</dbReference>
<dbReference type="RefSeq" id="WP_111446504.1">
    <property type="nucleotide sequence ID" value="NZ_QKZK01000026.1"/>
</dbReference>
<dbReference type="GO" id="GO:0005975">
    <property type="term" value="P:carbohydrate metabolic process"/>
    <property type="evidence" value="ECO:0007669"/>
    <property type="project" value="TreeGrafter"/>
</dbReference>
<dbReference type="Gene3D" id="3.40.50.1110">
    <property type="entry name" value="SGNH hydrolase"/>
    <property type="match status" value="2"/>
</dbReference>
<keyword evidence="4" id="KW-1185">Reference proteome</keyword>
<dbReference type="InterPro" id="IPR008979">
    <property type="entry name" value="Galactose-bd-like_sf"/>
</dbReference>
<dbReference type="EMBL" id="QKZK01000026">
    <property type="protein sequence ID" value="PZX13406.1"/>
    <property type="molecule type" value="Genomic_DNA"/>
</dbReference>
<evidence type="ECO:0000313" key="4">
    <source>
        <dbReference type="Proteomes" id="UP000249239"/>
    </source>
</evidence>
<dbReference type="Pfam" id="PF03629">
    <property type="entry name" value="SASA"/>
    <property type="match status" value="2"/>
</dbReference>